<dbReference type="SUPFAM" id="SSF51161">
    <property type="entry name" value="Trimeric LpxA-like enzymes"/>
    <property type="match status" value="1"/>
</dbReference>
<dbReference type="InterPro" id="IPR011004">
    <property type="entry name" value="Trimer_LpxA-like_sf"/>
</dbReference>
<evidence type="ECO:0000313" key="1">
    <source>
        <dbReference type="EMBL" id="GMA39064.1"/>
    </source>
</evidence>
<evidence type="ECO:0000313" key="2">
    <source>
        <dbReference type="Proteomes" id="UP001157126"/>
    </source>
</evidence>
<dbReference type="EMBL" id="BSUO01000001">
    <property type="protein sequence ID" value="GMA39064.1"/>
    <property type="molecule type" value="Genomic_DNA"/>
</dbReference>
<proteinExistence type="predicted"/>
<comment type="caution">
    <text evidence="1">The sequence shown here is derived from an EMBL/GenBank/DDBJ whole genome shotgun (WGS) entry which is preliminary data.</text>
</comment>
<protein>
    <submittedName>
        <fullName evidence="1">Uncharacterized protein</fullName>
    </submittedName>
</protein>
<accession>A0ABQ6INN7</accession>
<name>A0ABQ6INN7_9MICO</name>
<gene>
    <name evidence="1" type="ORF">GCM10025883_11090</name>
</gene>
<sequence length="101" mass="10705">MWCESYWLPEADLVRLADGATVGRGCVVQTHLFHDRVMSLDEVTLGAGATLGPNSVVLPAAHIDRGASVGPASLVLRGESVPEGSRWVGNPIAPWDAERDA</sequence>
<dbReference type="Gene3D" id="2.160.10.10">
    <property type="entry name" value="Hexapeptide repeat proteins"/>
    <property type="match status" value="1"/>
</dbReference>
<organism evidence="1 2">
    <name type="scientific">Mobilicoccus caccae</name>
    <dbReference type="NCBI Taxonomy" id="1859295"/>
    <lineage>
        <taxon>Bacteria</taxon>
        <taxon>Bacillati</taxon>
        <taxon>Actinomycetota</taxon>
        <taxon>Actinomycetes</taxon>
        <taxon>Micrococcales</taxon>
        <taxon>Dermatophilaceae</taxon>
        <taxon>Mobilicoccus</taxon>
    </lineage>
</organism>
<reference evidence="2" key="1">
    <citation type="journal article" date="2019" name="Int. J. Syst. Evol. Microbiol.">
        <title>The Global Catalogue of Microorganisms (GCM) 10K type strain sequencing project: providing services to taxonomists for standard genome sequencing and annotation.</title>
        <authorList>
            <consortium name="The Broad Institute Genomics Platform"/>
            <consortium name="The Broad Institute Genome Sequencing Center for Infectious Disease"/>
            <person name="Wu L."/>
            <person name="Ma J."/>
        </authorList>
    </citation>
    <scope>NUCLEOTIDE SEQUENCE [LARGE SCALE GENOMIC DNA]</scope>
    <source>
        <strain evidence="2">NBRC 113072</strain>
    </source>
</reference>
<dbReference type="Proteomes" id="UP001157126">
    <property type="component" value="Unassembled WGS sequence"/>
</dbReference>
<keyword evidence="2" id="KW-1185">Reference proteome</keyword>